<dbReference type="RefSeq" id="WP_260103661.1">
    <property type="nucleotide sequence ID" value="NZ_JALXSQ010000002.1"/>
</dbReference>
<keyword evidence="2" id="KW-1185">Reference proteome</keyword>
<accession>A0ABT2HUX0</accession>
<name>A0ABT2HUX0_9MICO</name>
<evidence type="ECO:0000313" key="2">
    <source>
        <dbReference type="Proteomes" id="UP001525379"/>
    </source>
</evidence>
<dbReference type="EMBL" id="JALXSQ010000002">
    <property type="protein sequence ID" value="MCT2041925.1"/>
    <property type="molecule type" value="Genomic_DNA"/>
</dbReference>
<comment type="caution">
    <text evidence="1">The sequence shown here is derived from an EMBL/GenBank/DDBJ whole genome shotgun (WGS) entry which is preliminary data.</text>
</comment>
<proteinExistence type="predicted"/>
<sequence length="152" mass="18043">MTRYPGYRIEEREAVHNHVRTKPMTDPDGVQGLFRFYCILQRRPHDKTLVLWHFRGSTPKERAVALATAEKYLETGRVWPVRHWNYERQQWYRRKYRTGEHAGRWVYCLKPLGYLIDIDREFMQLMEATGLGSLDLGTNGMETNATVERAEP</sequence>
<dbReference type="Proteomes" id="UP001525379">
    <property type="component" value="Unassembled WGS sequence"/>
</dbReference>
<organism evidence="1 2">
    <name type="scientific">Pseudoclavibacter albus</name>
    <dbReference type="NCBI Taxonomy" id="272241"/>
    <lineage>
        <taxon>Bacteria</taxon>
        <taxon>Bacillati</taxon>
        <taxon>Actinomycetota</taxon>
        <taxon>Actinomycetes</taxon>
        <taxon>Micrococcales</taxon>
        <taxon>Microbacteriaceae</taxon>
        <taxon>Pseudoclavibacter</taxon>
    </lineage>
</organism>
<protein>
    <submittedName>
        <fullName evidence="1">Uncharacterized protein</fullName>
    </submittedName>
</protein>
<gene>
    <name evidence="1" type="ORF">M3D15_01005</name>
</gene>
<evidence type="ECO:0000313" key="1">
    <source>
        <dbReference type="EMBL" id="MCT2041925.1"/>
    </source>
</evidence>
<reference evidence="1 2" key="1">
    <citation type="submission" date="2022-04" db="EMBL/GenBank/DDBJ databases">
        <title>Human microbiome associated bacterial genomes.</title>
        <authorList>
            <person name="Sandstrom S."/>
            <person name="Salamzade R."/>
            <person name="Kalan L.R."/>
        </authorList>
    </citation>
    <scope>NUCLEOTIDE SEQUENCE [LARGE SCALE GENOMIC DNA]</scope>
    <source>
        <strain evidence="2">p3-SID1799</strain>
    </source>
</reference>